<evidence type="ECO:0000313" key="5">
    <source>
        <dbReference type="EMBL" id="OLZ67370.1"/>
    </source>
</evidence>
<evidence type="ECO:0000259" key="3">
    <source>
        <dbReference type="Pfam" id="PF02016"/>
    </source>
</evidence>
<dbReference type="InterPro" id="IPR003507">
    <property type="entry name" value="S66_fam"/>
</dbReference>
<dbReference type="Gene3D" id="3.40.50.10740">
    <property type="entry name" value="Class I glutamine amidotransferase-like"/>
    <property type="match status" value="1"/>
</dbReference>
<dbReference type="SUPFAM" id="SSF141986">
    <property type="entry name" value="LD-carboxypeptidase A C-terminal domain-like"/>
    <property type="match status" value="1"/>
</dbReference>
<dbReference type="InterPro" id="IPR040449">
    <property type="entry name" value="Peptidase_S66_N"/>
</dbReference>
<dbReference type="SUPFAM" id="SSF52317">
    <property type="entry name" value="Class I glutamine amidotransferase-like"/>
    <property type="match status" value="1"/>
</dbReference>
<dbReference type="PANTHER" id="PTHR30237">
    <property type="entry name" value="MURAMOYLTETRAPEPTIDE CARBOXYPEPTIDASE"/>
    <property type="match status" value="1"/>
</dbReference>
<dbReference type="InterPro" id="IPR027461">
    <property type="entry name" value="Carboxypeptidase_A_C_sf"/>
</dbReference>
<evidence type="ECO:0000313" key="6">
    <source>
        <dbReference type="Proteomes" id="UP000187151"/>
    </source>
</evidence>
<dbReference type="InterPro" id="IPR029062">
    <property type="entry name" value="Class_I_gatase-like"/>
</dbReference>
<accession>A0ABX3G3T6</accession>
<dbReference type="EMBL" id="MQUR01000026">
    <property type="protein sequence ID" value="OLZ67370.1"/>
    <property type="molecule type" value="Genomic_DNA"/>
</dbReference>
<keyword evidence="2" id="KW-0378">Hydrolase</keyword>
<dbReference type="InterPro" id="IPR040921">
    <property type="entry name" value="Peptidase_S66C"/>
</dbReference>
<evidence type="ECO:0000256" key="2">
    <source>
        <dbReference type="ARBA" id="ARBA00022801"/>
    </source>
</evidence>
<dbReference type="Gene3D" id="3.50.30.60">
    <property type="entry name" value="LD-carboxypeptidase A C-terminal domain-like"/>
    <property type="match status" value="1"/>
</dbReference>
<dbReference type="Pfam" id="PF02016">
    <property type="entry name" value="Peptidase_S66"/>
    <property type="match status" value="1"/>
</dbReference>
<dbReference type="InterPro" id="IPR027478">
    <property type="entry name" value="LdcA_N"/>
</dbReference>
<comment type="similarity">
    <text evidence="1">Belongs to the peptidase S66 family.</text>
</comment>
<proteinExistence type="inferred from homology"/>
<feature type="domain" description="LD-carboxypeptidase N-terminal" evidence="3">
    <location>
        <begin position="17"/>
        <end position="134"/>
    </location>
</feature>
<protein>
    <recommendedName>
        <fullName evidence="7">LD-carboxypeptidase</fullName>
    </recommendedName>
</protein>
<dbReference type="Proteomes" id="UP000187151">
    <property type="component" value="Unassembled WGS sequence"/>
</dbReference>
<name>A0ABX3G3T6_9ACTN</name>
<sequence>MRQTRLRPPRLKAGDGVTVVSPSWRGGEVFPQRAARGAADLTARTGLRVSISSVKPGLCPESRAGRAEEFNRAVQDPATRAILWMIGGLTASELLPLIDYEAFGARPKVLCGYSDATVLHHALYARTGATTFYGPALLSQFAENGGTPELTMDSFAELTMRGWTGRFPTASEVIEEFVDWADDSRPRRAVPALPRKALRPGLAQGPLLAGCVPSALQLLGTPWLPDYRGHVLAFEFTDDNGYGPGQAARDLWQLRHAGLLDGVEGLVLGRPRGWSDAQREQLERIVLDVCHGTAFPIVTEFEFGHTDPVLTLPTGVPVELDNTTLTLLEPSVR</sequence>
<dbReference type="Pfam" id="PF17676">
    <property type="entry name" value="Peptidase_S66C"/>
    <property type="match status" value="1"/>
</dbReference>
<organism evidence="5 6">
    <name type="scientific">Streptomyces amritsarensis</name>
    <dbReference type="NCBI Taxonomy" id="681158"/>
    <lineage>
        <taxon>Bacteria</taxon>
        <taxon>Bacillati</taxon>
        <taxon>Actinomycetota</taxon>
        <taxon>Actinomycetes</taxon>
        <taxon>Kitasatosporales</taxon>
        <taxon>Streptomycetaceae</taxon>
        <taxon>Streptomyces</taxon>
    </lineage>
</organism>
<evidence type="ECO:0000256" key="1">
    <source>
        <dbReference type="ARBA" id="ARBA00010233"/>
    </source>
</evidence>
<evidence type="ECO:0000259" key="4">
    <source>
        <dbReference type="Pfam" id="PF17676"/>
    </source>
</evidence>
<dbReference type="PANTHER" id="PTHR30237:SF4">
    <property type="entry name" value="LD-CARBOXYPEPTIDASE C-TERMINAL DOMAIN-CONTAINING PROTEIN"/>
    <property type="match status" value="1"/>
</dbReference>
<dbReference type="PIRSF" id="PIRSF028757">
    <property type="entry name" value="LD-carboxypeptidase"/>
    <property type="match status" value="1"/>
</dbReference>
<feature type="domain" description="LD-carboxypeptidase C-terminal" evidence="4">
    <location>
        <begin position="204"/>
        <end position="320"/>
    </location>
</feature>
<comment type="caution">
    <text evidence="5">The sequence shown here is derived from an EMBL/GenBank/DDBJ whole genome shotgun (WGS) entry which is preliminary data.</text>
</comment>
<keyword evidence="6" id="KW-1185">Reference proteome</keyword>
<reference evidence="5 6" key="1">
    <citation type="submission" date="2016-01" db="EMBL/GenBank/DDBJ databases">
        <title>Streptomyces amritsarensis strain MTCC 11845 genome sequencing and assembly.</title>
        <authorList>
            <person name="Sharma D."/>
            <person name="Nair G.R."/>
            <person name="Kaur G."/>
            <person name="Manhas R.K."/>
            <person name="Mayilraj S."/>
        </authorList>
    </citation>
    <scope>NUCLEOTIDE SEQUENCE [LARGE SCALE GENOMIC DNA]</scope>
    <source>
        <strain evidence="5 6">MTCC 11845</strain>
    </source>
</reference>
<gene>
    <name evidence="5" type="ORF">AVW11_13970</name>
</gene>
<dbReference type="CDD" id="cd07062">
    <property type="entry name" value="Peptidase_S66_mccF_like"/>
    <property type="match status" value="1"/>
</dbReference>
<evidence type="ECO:0008006" key="7">
    <source>
        <dbReference type="Google" id="ProtNLM"/>
    </source>
</evidence>